<dbReference type="GO" id="GO:0006950">
    <property type="term" value="P:response to stress"/>
    <property type="evidence" value="ECO:0007669"/>
    <property type="project" value="UniProtKB-ARBA"/>
</dbReference>
<evidence type="ECO:0000259" key="9">
    <source>
        <dbReference type="Pfam" id="PF08281"/>
    </source>
</evidence>
<accession>A0AAE3W7J3</accession>
<feature type="domain" description="RNA polymerase sigma-70 region 2" evidence="8">
    <location>
        <begin position="15"/>
        <end position="79"/>
    </location>
</feature>
<dbReference type="InterPro" id="IPR039425">
    <property type="entry name" value="RNA_pol_sigma-70-like"/>
</dbReference>
<evidence type="ECO:0000259" key="8">
    <source>
        <dbReference type="Pfam" id="PF04542"/>
    </source>
</evidence>
<dbReference type="Pfam" id="PF08281">
    <property type="entry name" value="Sigma70_r4_2"/>
    <property type="match status" value="1"/>
</dbReference>
<evidence type="ECO:0000256" key="3">
    <source>
        <dbReference type="ARBA" id="ARBA00023082"/>
    </source>
</evidence>
<evidence type="ECO:0000256" key="1">
    <source>
        <dbReference type="ARBA" id="ARBA00010641"/>
    </source>
</evidence>
<evidence type="ECO:0000256" key="6">
    <source>
        <dbReference type="RuleBase" id="RU000716"/>
    </source>
</evidence>
<dbReference type="InterPro" id="IPR013249">
    <property type="entry name" value="RNA_pol_sigma70_r4_t2"/>
</dbReference>
<organism evidence="10 11">
    <name type="scientific">Catenuloplanes indicus</name>
    <dbReference type="NCBI Taxonomy" id="137267"/>
    <lineage>
        <taxon>Bacteria</taxon>
        <taxon>Bacillati</taxon>
        <taxon>Actinomycetota</taxon>
        <taxon>Actinomycetes</taxon>
        <taxon>Micromonosporales</taxon>
        <taxon>Micromonosporaceae</taxon>
        <taxon>Catenuloplanes</taxon>
    </lineage>
</organism>
<dbReference type="PANTHER" id="PTHR43133:SF52">
    <property type="entry name" value="ECF RNA POLYMERASE SIGMA FACTOR SIGL"/>
    <property type="match status" value="1"/>
</dbReference>
<evidence type="ECO:0000256" key="2">
    <source>
        <dbReference type="ARBA" id="ARBA00023015"/>
    </source>
</evidence>
<evidence type="ECO:0000313" key="10">
    <source>
        <dbReference type="EMBL" id="MDQ0369937.1"/>
    </source>
</evidence>
<dbReference type="SUPFAM" id="SSF88946">
    <property type="entry name" value="Sigma2 domain of RNA polymerase sigma factors"/>
    <property type="match status" value="1"/>
</dbReference>
<dbReference type="InterPro" id="IPR013324">
    <property type="entry name" value="RNA_pol_sigma_r3/r4-like"/>
</dbReference>
<dbReference type="GO" id="GO:0016987">
    <property type="term" value="F:sigma factor activity"/>
    <property type="evidence" value="ECO:0007669"/>
    <property type="project" value="UniProtKB-KW"/>
</dbReference>
<keyword evidence="11" id="KW-1185">Reference proteome</keyword>
<dbReference type="InterPro" id="IPR013325">
    <property type="entry name" value="RNA_pol_sigma_r2"/>
</dbReference>
<dbReference type="Gene3D" id="1.10.1740.10">
    <property type="match status" value="1"/>
</dbReference>
<dbReference type="InterPro" id="IPR000838">
    <property type="entry name" value="RNA_pol_sigma70_ECF_CS"/>
</dbReference>
<feature type="domain" description="RNA polymerase sigma factor 70 region 4 type 2" evidence="9">
    <location>
        <begin position="121"/>
        <end position="172"/>
    </location>
</feature>
<dbReference type="Pfam" id="PF04542">
    <property type="entry name" value="Sigma70_r2"/>
    <property type="match status" value="1"/>
</dbReference>
<dbReference type="Proteomes" id="UP001240236">
    <property type="component" value="Unassembled WGS sequence"/>
</dbReference>
<dbReference type="RefSeq" id="WP_307245537.1">
    <property type="nucleotide sequence ID" value="NZ_JAUSUZ010000001.1"/>
</dbReference>
<dbReference type="EMBL" id="JAUSUZ010000001">
    <property type="protein sequence ID" value="MDQ0369937.1"/>
    <property type="molecule type" value="Genomic_DNA"/>
</dbReference>
<comment type="similarity">
    <text evidence="1 6">Belongs to the sigma-70 factor family. ECF subfamily.</text>
</comment>
<dbReference type="PANTHER" id="PTHR43133">
    <property type="entry name" value="RNA POLYMERASE ECF-TYPE SIGMA FACTO"/>
    <property type="match status" value="1"/>
</dbReference>
<comment type="caution">
    <text evidence="10">The sequence shown here is derived from an EMBL/GenBank/DDBJ whole genome shotgun (WGS) entry which is preliminary data.</text>
</comment>
<dbReference type="InterPro" id="IPR036388">
    <property type="entry name" value="WH-like_DNA-bd_sf"/>
</dbReference>
<sequence length="179" mass="20334">MNAATDMISRIYLEYRTVLMHDVLSMTKGDWQWAEDVVQETLIRAWQHADTLDPAKGSVRAWLGRVARNVLIDSVRTNRARPSGDSWPVPSGEQRDRETWRHESRFRTSGDPADRVATAMLLSTAVGRLRPEYRDVLIQLYYLDRTAAQAADALGIPVGTVKSRAFHGLNALRRLVPRH</sequence>
<gene>
    <name evidence="10" type="ORF">J2S42_006606</name>
</gene>
<proteinExistence type="inferred from homology"/>
<dbReference type="Gene3D" id="1.10.10.10">
    <property type="entry name" value="Winged helix-like DNA-binding domain superfamily/Winged helix DNA-binding domain"/>
    <property type="match status" value="1"/>
</dbReference>
<dbReference type="AlphaFoldDB" id="A0AAE3W7J3"/>
<reference evidence="10 11" key="1">
    <citation type="submission" date="2023-07" db="EMBL/GenBank/DDBJ databases">
        <title>Sequencing the genomes of 1000 actinobacteria strains.</title>
        <authorList>
            <person name="Klenk H.-P."/>
        </authorList>
    </citation>
    <scope>NUCLEOTIDE SEQUENCE [LARGE SCALE GENOMIC DNA]</scope>
    <source>
        <strain evidence="10 11">DSM 44709</strain>
    </source>
</reference>
<dbReference type="PROSITE" id="PS01063">
    <property type="entry name" value="SIGMA70_ECF"/>
    <property type="match status" value="1"/>
</dbReference>
<protein>
    <recommendedName>
        <fullName evidence="6">RNA polymerase sigma factor</fullName>
    </recommendedName>
</protein>
<keyword evidence="2 6" id="KW-0805">Transcription regulation</keyword>
<evidence type="ECO:0000256" key="4">
    <source>
        <dbReference type="ARBA" id="ARBA00023125"/>
    </source>
</evidence>
<dbReference type="GO" id="GO:0003677">
    <property type="term" value="F:DNA binding"/>
    <property type="evidence" value="ECO:0007669"/>
    <property type="project" value="UniProtKB-KW"/>
</dbReference>
<feature type="region of interest" description="Disordered" evidence="7">
    <location>
        <begin position="78"/>
        <end position="109"/>
    </location>
</feature>
<name>A0AAE3W7J3_9ACTN</name>
<dbReference type="InterPro" id="IPR007627">
    <property type="entry name" value="RNA_pol_sigma70_r2"/>
</dbReference>
<evidence type="ECO:0000313" key="11">
    <source>
        <dbReference type="Proteomes" id="UP001240236"/>
    </source>
</evidence>
<keyword evidence="3 6" id="KW-0731">Sigma factor</keyword>
<feature type="compositionally biased region" description="Basic and acidic residues" evidence="7">
    <location>
        <begin position="93"/>
        <end position="109"/>
    </location>
</feature>
<evidence type="ECO:0000256" key="5">
    <source>
        <dbReference type="ARBA" id="ARBA00023163"/>
    </source>
</evidence>
<keyword evidence="5 6" id="KW-0804">Transcription</keyword>
<dbReference type="SUPFAM" id="SSF88659">
    <property type="entry name" value="Sigma3 and sigma4 domains of RNA polymerase sigma factors"/>
    <property type="match status" value="1"/>
</dbReference>
<dbReference type="GO" id="GO:0006352">
    <property type="term" value="P:DNA-templated transcription initiation"/>
    <property type="evidence" value="ECO:0007669"/>
    <property type="project" value="InterPro"/>
</dbReference>
<dbReference type="InterPro" id="IPR014284">
    <property type="entry name" value="RNA_pol_sigma-70_dom"/>
</dbReference>
<dbReference type="NCBIfam" id="TIGR02937">
    <property type="entry name" value="sigma70-ECF"/>
    <property type="match status" value="1"/>
</dbReference>
<evidence type="ECO:0000256" key="7">
    <source>
        <dbReference type="SAM" id="MobiDB-lite"/>
    </source>
</evidence>
<keyword evidence="4 6" id="KW-0238">DNA-binding</keyword>